<comment type="subcellular location">
    <subcellularLocation>
        <location evidence="2">Peroxisome membrane</location>
        <topology evidence="2">Peripheral membrane protein</topology>
    </subcellularLocation>
</comment>
<dbReference type="Pfam" id="PF12634">
    <property type="entry name" value="Inp1"/>
    <property type="match status" value="1"/>
</dbReference>
<keyword evidence="5" id="KW-0472">Membrane</keyword>
<feature type="compositionally biased region" description="Low complexity" evidence="6">
    <location>
        <begin position="641"/>
        <end position="652"/>
    </location>
</feature>
<dbReference type="OrthoDB" id="4097008at2759"/>
<feature type="region of interest" description="Disordered" evidence="6">
    <location>
        <begin position="597"/>
        <end position="655"/>
    </location>
</feature>
<evidence type="ECO:0000256" key="2">
    <source>
        <dbReference type="ARBA" id="ARBA00004421"/>
    </source>
</evidence>
<gene>
    <name evidence="7" type="ORF">METBIDRAFT_10967</name>
</gene>
<dbReference type="GeneID" id="30026866"/>
<keyword evidence="8" id="KW-1185">Reference proteome</keyword>
<dbReference type="AlphaFoldDB" id="A0A1A0HDV1"/>
<dbReference type="EMBL" id="LXTC01000002">
    <property type="protein sequence ID" value="OBA22072.1"/>
    <property type="molecule type" value="Genomic_DNA"/>
</dbReference>
<protein>
    <recommendedName>
        <fullName evidence="4">Inheritance of peroxisomes protein 1</fullName>
    </recommendedName>
</protein>
<accession>A0A1A0HDV1</accession>
<sequence>MTTHYESPEESPSQIPIPDPHHKSPSQIPITNPHSKFPVMNPHRITPPTPRSPTTSRIRHSSPGPSARRAAPVHHACKHTPCSTKTAPFLCTAPQHRTPRPSRRLPPPPRVARPPHRRPSRFPCPATMPGDLCRALSSRAPRRPDRRRKRRPKKRPGAAKTSEPPAGPAPAGPETCTASAPAALVPPEPPLPSPLPPASSIPQPGGLSPRKQTLMRHQTRGGAVREPLFVSEVKEKKKLRGRLPPAPAPGDVLDGKYSSMLAGQAMEEKTLLFTAPLARVVLYHDKAPGSPVRASPGTLLAHGELEIFQLHGGDVTYVACGRSFVYPLLPRLRVLRTSGCDFVLPLANPQRCWKISIDAADAAVGCRLETVLRRVVQYTSLAVPPPGGPGPTLEPGGPPARSPSLHPPLSNDIPGLAPSNDIPGLAPFNDIPGPAPFNDIRRPPLFNDIPESPPSVPASPLGPGVYPPQAALGAPHAHAPLWPLPRPAHRAGLSLPQAPAPRTAAASSALTNPFFRGPPANVPRPDVLPQPAPPRHRPQAAPSETSSMDSLLDAYEEAVSAGRSVQHSPSRPASRGASYVSAAPSGPLQYHRHIRSDWDGGAAVPSPQPTQGPLADGRPPTALARRDRARHTSCGGRSRQSSVSDLYSTTSSWMEPGVAPRTAKLASSRSLHSVSAHAKGPGPNLDATYRRIYRSIVRQDVCLGAGPGLGGAATAPGTASRAAPDTPRSQATGAGRGIVCPGRRPLDSLPAQRDAHLAPSSPRRHAAATGSRPQRSSGS</sequence>
<feature type="region of interest" description="Disordered" evidence="6">
    <location>
        <begin position="1"/>
        <end position="229"/>
    </location>
</feature>
<feature type="compositionally biased region" description="Pro residues" evidence="6">
    <location>
        <begin position="184"/>
        <end position="199"/>
    </location>
</feature>
<evidence type="ECO:0000256" key="4">
    <source>
        <dbReference type="ARBA" id="ARBA00021397"/>
    </source>
</evidence>
<evidence type="ECO:0000256" key="5">
    <source>
        <dbReference type="ARBA" id="ARBA00023136"/>
    </source>
</evidence>
<reference evidence="7 8" key="1">
    <citation type="submission" date="2016-05" db="EMBL/GenBank/DDBJ databases">
        <title>Comparative genomics of biotechnologically important yeasts.</title>
        <authorList>
            <consortium name="DOE Joint Genome Institute"/>
            <person name="Riley R."/>
            <person name="Haridas S."/>
            <person name="Wolfe K.H."/>
            <person name="Lopes M.R."/>
            <person name="Hittinger C.T."/>
            <person name="Goker M."/>
            <person name="Salamov A."/>
            <person name="Wisecaver J."/>
            <person name="Long T.M."/>
            <person name="Aerts A.L."/>
            <person name="Barry K."/>
            <person name="Choi C."/>
            <person name="Clum A."/>
            <person name="Coughlan A.Y."/>
            <person name="Deshpande S."/>
            <person name="Douglass A.P."/>
            <person name="Hanson S.J."/>
            <person name="Klenk H.-P."/>
            <person name="LaButti K."/>
            <person name="Lapidus A."/>
            <person name="Lindquist E."/>
            <person name="Lipzen A."/>
            <person name="Meier-kolthoff J.P."/>
            <person name="Ohm R.A."/>
            <person name="Otillar R.P."/>
            <person name="Pangilinan J."/>
            <person name="Peng Y."/>
            <person name="Rokas A."/>
            <person name="Rosa C.A."/>
            <person name="Scheuner C."/>
            <person name="Sibirny A.A."/>
            <person name="Slot J.C."/>
            <person name="Stielow J.B."/>
            <person name="Sun H."/>
            <person name="Kurtzman C.P."/>
            <person name="Blackwell M."/>
            <person name="Grigoriev I.V."/>
            <person name="Jeffries T.W."/>
        </authorList>
    </citation>
    <scope>NUCLEOTIDE SEQUENCE [LARGE SCALE GENOMIC DNA]</scope>
    <source>
        <strain evidence="7 8">NRRL YB-4993</strain>
    </source>
</reference>
<dbReference type="GO" id="GO:0005780">
    <property type="term" value="C:extrinsic component of intraperoxisomal membrane"/>
    <property type="evidence" value="ECO:0007669"/>
    <property type="project" value="InterPro"/>
</dbReference>
<evidence type="ECO:0000313" key="7">
    <source>
        <dbReference type="EMBL" id="OBA22072.1"/>
    </source>
</evidence>
<feature type="compositionally biased region" description="Polar residues" evidence="6">
    <location>
        <begin position="25"/>
        <end position="34"/>
    </location>
</feature>
<feature type="region of interest" description="Disordered" evidence="6">
    <location>
        <begin position="492"/>
        <end position="584"/>
    </location>
</feature>
<evidence type="ECO:0000313" key="8">
    <source>
        <dbReference type="Proteomes" id="UP000092555"/>
    </source>
</evidence>
<feature type="compositionally biased region" description="Low complexity" evidence="6">
    <location>
        <begin position="500"/>
        <end position="509"/>
    </location>
</feature>
<dbReference type="Proteomes" id="UP000092555">
    <property type="component" value="Unassembled WGS sequence"/>
</dbReference>
<feature type="compositionally biased region" description="Pro residues" evidence="6">
    <location>
        <begin position="520"/>
        <end position="533"/>
    </location>
</feature>
<proteinExistence type="inferred from homology"/>
<evidence type="ECO:0000256" key="1">
    <source>
        <dbReference type="ARBA" id="ARBA00003594"/>
    </source>
</evidence>
<comment type="function">
    <text evidence="1">Required for peroxisome inheritance.</text>
</comment>
<evidence type="ECO:0000256" key="3">
    <source>
        <dbReference type="ARBA" id="ARBA00010707"/>
    </source>
</evidence>
<name>A0A1A0HDV1_9ASCO</name>
<comment type="caution">
    <text evidence="7">The sequence shown here is derived from an EMBL/GenBank/DDBJ whole genome shotgun (WGS) entry which is preliminary data.</text>
</comment>
<feature type="region of interest" description="Disordered" evidence="6">
    <location>
        <begin position="383"/>
        <end position="472"/>
    </location>
</feature>
<evidence type="ECO:0000256" key="6">
    <source>
        <dbReference type="SAM" id="MobiDB-lite"/>
    </source>
</evidence>
<dbReference type="InterPro" id="IPR024758">
    <property type="entry name" value="Inp1"/>
</dbReference>
<comment type="similarity">
    <text evidence="3">Belongs to the INP1 family.</text>
</comment>
<organism evidence="7 8">
    <name type="scientific">Metschnikowia bicuspidata var. bicuspidata NRRL YB-4993</name>
    <dbReference type="NCBI Taxonomy" id="869754"/>
    <lineage>
        <taxon>Eukaryota</taxon>
        <taxon>Fungi</taxon>
        <taxon>Dikarya</taxon>
        <taxon>Ascomycota</taxon>
        <taxon>Saccharomycotina</taxon>
        <taxon>Pichiomycetes</taxon>
        <taxon>Metschnikowiaceae</taxon>
        <taxon>Metschnikowia</taxon>
    </lineage>
</organism>
<dbReference type="GO" id="GO:0045033">
    <property type="term" value="P:peroxisome inheritance"/>
    <property type="evidence" value="ECO:0007669"/>
    <property type="project" value="InterPro"/>
</dbReference>
<feature type="region of interest" description="Disordered" evidence="6">
    <location>
        <begin position="711"/>
        <end position="779"/>
    </location>
</feature>
<feature type="compositionally biased region" description="Basic residues" evidence="6">
    <location>
        <begin position="140"/>
        <end position="157"/>
    </location>
</feature>
<dbReference type="STRING" id="869754.A0A1A0HDV1"/>
<dbReference type="RefSeq" id="XP_018712568.1">
    <property type="nucleotide sequence ID" value="XM_018853890.1"/>
</dbReference>